<evidence type="ECO:0000313" key="2">
    <source>
        <dbReference type="EMBL" id="WOK97770.1"/>
    </source>
</evidence>
<proteinExistence type="predicted"/>
<organism evidence="2 3">
    <name type="scientific">Canna indica</name>
    <name type="common">Indian-shot</name>
    <dbReference type="NCBI Taxonomy" id="4628"/>
    <lineage>
        <taxon>Eukaryota</taxon>
        <taxon>Viridiplantae</taxon>
        <taxon>Streptophyta</taxon>
        <taxon>Embryophyta</taxon>
        <taxon>Tracheophyta</taxon>
        <taxon>Spermatophyta</taxon>
        <taxon>Magnoliopsida</taxon>
        <taxon>Liliopsida</taxon>
        <taxon>Zingiberales</taxon>
        <taxon>Cannaceae</taxon>
        <taxon>Canna</taxon>
    </lineage>
</organism>
<keyword evidence="1" id="KW-0812">Transmembrane</keyword>
<keyword evidence="3" id="KW-1185">Reference proteome</keyword>
<protein>
    <submittedName>
        <fullName evidence="2">RING-H2 finger protein ATL58-like isoform X3</fullName>
    </submittedName>
</protein>
<name>A0AAQ3Q418_9LILI</name>
<keyword evidence="1" id="KW-0472">Membrane</keyword>
<dbReference type="EMBL" id="CP136891">
    <property type="protein sequence ID" value="WOK97770.1"/>
    <property type="molecule type" value="Genomic_DNA"/>
</dbReference>
<gene>
    <name evidence="2" type="ORF">Cni_G06478</name>
</gene>
<reference evidence="2 3" key="1">
    <citation type="submission" date="2023-10" db="EMBL/GenBank/DDBJ databases">
        <title>Chromosome-scale genome assembly provides insights into flower coloration mechanisms of Canna indica.</title>
        <authorList>
            <person name="Li C."/>
        </authorList>
    </citation>
    <scope>NUCLEOTIDE SEQUENCE [LARGE SCALE GENOMIC DNA]</scope>
    <source>
        <tissue evidence="2">Flower</tissue>
    </source>
</reference>
<accession>A0AAQ3Q418</accession>
<sequence>MSCGSSDLPTYCSVDSPELKLYQAFIFSVAVFFTFVLLLLFYMSYMRQRRGALADAEVEGRPVELRRSAENVDVLLGIMHVKLRLHCNSNACCVLEFFLISLPPNESL</sequence>
<evidence type="ECO:0000313" key="3">
    <source>
        <dbReference type="Proteomes" id="UP001327560"/>
    </source>
</evidence>
<dbReference type="AlphaFoldDB" id="A0AAQ3Q418"/>
<evidence type="ECO:0000256" key="1">
    <source>
        <dbReference type="SAM" id="Phobius"/>
    </source>
</evidence>
<feature type="transmembrane region" description="Helical" evidence="1">
    <location>
        <begin position="21"/>
        <end position="42"/>
    </location>
</feature>
<keyword evidence="1" id="KW-1133">Transmembrane helix</keyword>
<dbReference type="Proteomes" id="UP001327560">
    <property type="component" value="Chromosome 2"/>
</dbReference>